<dbReference type="RefSeq" id="WP_249707720.1">
    <property type="nucleotide sequence ID" value="NZ_JAMFMB010000005.1"/>
</dbReference>
<dbReference type="InterPro" id="IPR008767">
    <property type="entry name" value="Phage_SPP1_head-tail_adaptor"/>
</dbReference>
<organism evidence="1 2">
    <name type="scientific">Ruegeria spongiae</name>
    <dbReference type="NCBI Taxonomy" id="2942209"/>
    <lineage>
        <taxon>Bacteria</taxon>
        <taxon>Pseudomonadati</taxon>
        <taxon>Pseudomonadota</taxon>
        <taxon>Alphaproteobacteria</taxon>
        <taxon>Rhodobacterales</taxon>
        <taxon>Roseobacteraceae</taxon>
        <taxon>Ruegeria</taxon>
    </lineage>
</organism>
<dbReference type="InterPro" id="IPR038666">
    <property type="entry name" value="SSP1_head-tail_sf"/>
</dbReference>
<protein>
    <submittedName>
        <fullName evidence="1">Phage head closure protein</fullName>
    </submittedName>
</protein>
<evidence type="ECO:0000313" key="2">
    <source>
        <dbReference type="Proteomes" id="UP001203880"/>
    </source>
</evidence>
<reference evidence="1" key="1">
    <citation type="submission" date="2022-05" db="EMBL/GenBank/DDBJ databases">
        <authorList>
            <person name="Park J.-S."/>
        </authorList>
    </citation>
    <scope>NUCLEOTIDE SEQUENCE</scope>
    <source>
        <strain evidence="1">2012CJ41-6</strain>
    </source>
</reference>
<dbReference type="Pfam" id="PF05521">
    <property type="entry name" value="Phage_HCP"/>
    <property type="match status" value="1"/>
</dbReference>
<evidence type="ECO:0000313" key="1">
    <source>
        <dbReference type="EMBL" id="MCL6283107.1"/>
    </source>
</evidence>
<gene>
    <name evidence="1" type="ORF">M3P21_06130</name>
</gene>
<dbReference type="EMBL" id="JAMFMB010000005">
    <property type="protein sequence ID" value="MCL6283107.1"/>
    <property type="molecule type" value="Genomic_DNA"/>
</dbReference>
<proteinExistence type="predicted"/>
<dbReference type="Proteomes" id="UP001203880">
    <property type="component" value="Unassembled WGS sequence"/>
</dbReference>
<keyword evidence="2" id="KW-1185">Reference proteome</keyword>
<comment type="caution">
    <text evidence="1">The sequence shown here is derived from an EMBL/GenBank/DDBJ whole genome shotgun (WGS) entry which is preliminary data.</text>
</comment>
<dbReference type="Gene3D" id="2.40.10.270">
    <property type="entry name" value="Bacteriophage SPP1 head-tail adaptor protein"/>
    <property type="match status" value="1"/>
</dbReference>
<accession>A0ABT0Q0H5</accession>
<sequence length="112" mass="12054">MSAPRLNRKLVLEVPSRVADGAGGFSESWLALGTLWGEVKARSGTVRAQAGATVSRVSYRIVLRAAPQGSSMRPEADQRLREGDRIYAIRAVADLGSDGRYLTCFADEEVSA</sequence>
<dbReference type="NCBIfam" id="TIGR01563">
    <property type="entry name" value="gp16_SPP1"/>
    <property type="match status" value="1"/>
</dbReference>
<name>A0ABT0Q0H5_9RHOB</name>